<evidence type="ECO:0000259" key="6">
    <source>
        <dbReference type="Pfam" id="PF04234"/>
    </source>
</evidence>
<dbReference type="PANTHER" id="PTHR34820:SF4">
    <property type="entry name" value="INNER MEMBRANE PROTEIN YEBZ"/>
    <property type="match status" value="1"/>
</dbReference>
<feature type="signal peptide" evidence="5">
    <location>
        <begin position="1"/>
        <end position="30"/>
    </location>
</feature>
<keyword evidence="4" id="KW-0186">Copper</keyword>
<dbReference type="Proteomes" id="UP000230390">
    <property type="component" value="Unassembled WGS sequence"/>
</dbReference>
<dbReference type="Gene3D" id="2.60.40.1220">
    <property type="match status" value="1"/>
</dbReference>
<dbReference type="InterPro" id="IPR032694">
    <property type="entry name" value="CopC/D"/>
</dbReference>
<comment type="caution">
    <text evidence="7">The sequence shown here is derived from an EMBL/GenBank/DDBJ whole genome shotgun (WGS) entry which is preliminary data.</text>
</comment>
<dbReference type="InterPro" id="IPR007348">
    <property type="entry name" value="CopC_dom"/>
</dbReference>
<name>A0A2G8T7U5_9BURK</name>
<keyword evidence="8" id="KW-1185">Reference proteome</keyword>
<protein>
    <submittedName>
        <fullName evidence="7">Copper resistance protein CopC</fullName>
    </submittedName>
</protein>
<feature type="chain" id="PRO_5013916742" evidence="5">
    <location>
        <begin position="31"/>
        <end position="127"/>
    </location>
</feature>
<feature type="domain" description="CopC" evidence="6">
    <location>
        <begin position="31"/>
        <end position="126"/>
    </location>
</feature>
<dbReference type="GO" id="GO:0030313">
    <property type="term" value="C:cell envelope"/>
    <property type="evidence" value="ECO:0007669"/>
    <property type="project" value="UniProtKB-SubCell"/>
</dbReference>
<dbReference type="SUPFAM" id="SSF81296">
    <property type="entry name" value="E set domains"/>
    <property type="match status" value="1"/>
</dbReference>
<evidence type="ECO:0000256" key="2">
    <source>
        <dbReference type="ARBA" id="ARBA00022723"/>
    </source>
</evidence>
<evidence type="ECO:0000256" key="5">
    <source>
        <dbReference type="SAM" id="SignalP"/>
    </source>
</evidence>
<evidence type="ECO:0000256" key="3">
    <source>
        <dbReference type="ARBA" id="ARBA00022729"/>
    </source>
</evidence>
<evidence type="ECO:0000256" key="4">
    <source>
        <dbReference type="ARBA" id="ARBA00023008"/>
    </source>
</evidence>
<accession>A0A2G8T7U5</accession>
<evidence type="ECO:0000313" key="8">
    <source>
        <dbReference type="Proteomes" id="UP000230390"/>
    </source>
</evidence>
<sequence length="127" mass="14144">MTTTNTMTTKKLVLVLSLAIGSLVTSWSHAHTKVETAEPKADSELNEPPKEIRLHFSDTLEPAFTKIVLLDAKNVTIKLPKAVVDKADAKTVSAQLPVLRAGQYLVRWSTMTRDSHKVKGEYRFNVK</sequence>
<reference evidence="7 8" key="1">
    <citation type="submission" date="2017-10" db="EMBL/GenBank/DDBJ databases">
        <title>Massilia psychrophilum sp. nov., a novel purple-pigmented bacterium isolated from Tianshan glacier, Xinjiang Municipality, China.</title>
        <authorList>
            <person name="Wang H."/>
        </authorList>
    </citation>
    <scope>NUCLEOTIDE SEQUENCE [LARGE SCALE GENOMIC DNA]</scope>
    <source>
        <strain evidence="7 8">JCM 30074</strain>
    </source>
</reference>
<dbReference type="GO" id="GO:0005886">
    <property type="term" value="C:plasma membrane"/>
    <property type="evidence" value="ECO:0007669"/>
    <property type="project" value="TreeGrafter"/>
</dbReference>
<dbReference type="GO" id="GO:0005507">
    <property type="term" value="F:copper ion binding"/>
    <property type="evidence" value="ECO:0007669"/>
    <property type="project" value="InterPro"/>
</dbReference>
<dbReference type="Pfam" id="PF04234">
    <property type="entry name" value="CopC"/>
    <property type="match status" value="1"/>
</dbReference>
<dbReference type="GO" id="GO:0006825">
    <property type="term" value="P:copper ion transport"/>
    <property type="evidence" value="ECO:0007669"/>
    <property type="project" value="InterPro"/>
</dbReference>
<dbReference type="GO" id="GO:0046688">
    <property type="term" value="P:response to copper ion"/>
    <property type="evidence" value="ECO:0007669"/>
    <property type="project" value="InterPro"/>
</dbReference>
<dbReference type="AlphaFoldDB" id="A0A2G8T7U5"/>
<evidence type="ECO:0000256" key="1">
    <source>
        <dbReference type="ARBA" id="ARBA00004196"/>
    </source>
</evidence>
<evidence type="ECO:0000313" key="7">
    <source>
        <dbReference type="EMBL" id="PIL42059.1"/>
    </source>
</evidence>
<dbReference type="EMBL" id="PDOC01000039">
    <property type="protein sequence ID" value="PIL42059.1"/>
    <property type="molecule type" value="Genomic_DNA"/>
</dbReference>
<keyword evidence="3 5" id="KW-0732">Signal</keyword>
<keyword evidence="2" id="KW-0479">Metal-binding</keyword>
<comment type="subcellular location">
    <subcellularLocation>
        <location evidence="1">Cell envelope</location>
    </subcellularLocation>
</comment>
<organism evidence="7 8">
    <name type="scientific">Massilia eurypsychrophila</name>
    <dbReference type="NCBI Taxonomy" id="1485217"/>
    <lineage>
        <taxon>Bacteria</taxon>
        <taxon>Pseudomonadati</taxon>
        <taxon>Pseudomonadota</taxon>
        <taxon>Betaproteobacteria</taxon>
        <taxon>Burkholderiales</taxon>
        <taxon>Oxalobacteraceae</taxon>
        <taxon>Telluria group</taxon>
        <taxon>Massilia</taxon>
    </lineage>
</organism>
<dbReference type="InterPro" id="IPR014755">
    <property type="entry name" value="Cu-Rt/internalin_Ig-like"/>
</dbReference>
<dbReference type="PANTHER" id="PTHR34820">
    <property type="entry name" value="INNER MEMBRANE PROTEIN YEBZ"/>
    <property type="match status" value="1"/>
</dbReference>
<dbReference type="OrthoDB" id="9796814at2"/>
<proteinExistence type="predicted"/>
<dbReference type="RefSeq" id="WP_099793793.1">
    <property type="nucleotide sequence ID" value="NZ_JBHLYV010000026.1"/>
</dbReference>
<gene>
    <name evidence="7" type="ORF">CR105_26260</name>
</gene>
<dbReference type="GO" id="GO:0042597">
    <property type="term" value="C:periplasmic space"/>
    <property type="evidence" value="ECO:0007669"/>
    <property type="project" value="InterPro"/>
</dbReference>
<dbReference type="InterPro" id="IPR014756">
    <property type="entry name" value="Ig_E-set"/>
</dbReference>